<dbReference type="KEGG" id="dmm:dnm_055710"/>
<gene>
    <name evidence="1" type="ORF">dnm_055710</name>
</gene>
<protein>
    <submittedName>
        <fullName evidence="1">Uncharacterized protein</fullName>
    </submittedName>
</protein>
<organism evidence="1 2">
    <name type="scientific">Desulfonema magnum</name>
    <dbReference type="NCBI Taxonomy" id="45655"/>
    <lineage>
        <taxon>Bacteria</taxon>
        <taxon>Pseudomonadati</taxon>
        <taxon>Thermodesulfobacteriota</taxon>
        <taxon>Desulfobacteria</taxon>
        <taxon>Desulfobacterales</taxon>
        <taxon>Desulfococcaceae</taxon>
        <taxon>Desulfonema</taxon>
    </lineage>
</organism>
<name>A0A975BR28_9BACT</name>
<accession>A0A975BR28</accession>
<dbReference type="Proteomes" id="UP000663722">
    <property type="component" value="Chromosome"/>
</dbReference>
<reference evidence="1" key="1">
    <citation type="journal article" date="2021" name="Microb. Physiol.">
        <title>Proteogenomic Insights into the Physiology of Marine, Sulfate-Reducing, Filamentous Desulfonema limicola and Desulfonema magnum.</title>
        <authorList>
            <person name="Schnaars V."/>
            <person name="Wohlbrand L."/>
            <person name="Scheve S."/>
            <person name="Hinrichs C."/>
            <person name="Reinhardt R."/>
            <person name="Rabus R."/>
        </authorList>
    </citation>
    <scope>NUCLEOTIDE SEQUENCE</scope>
    <source>
        <strain evidence="1">4be13</strain>
    </source>
</reference>
<sequence length="48" mass="5541">MKIEYNILLLSLDQKNFQAPAGQIFDSIENIRIDQFMHFDIISALKTG</sequence>
<proteinExistence type="predicted"/>
<evidence type="ECO:0000313" key="1">
    <source>
        <dbReference type="EMBL" id="QTA89515.1"/>
    </source>
</evidence>
<keyword evidence="2" id="KW-1185">Reference proteome</keyword>
<dbReference type="EMBL" id="CP061800">
    <property type="protein sequence ID" value="QTA89515.1"/>
    <property type="molecule type" value="Genomic_DNA"/>
</dbReference>
<evidence type="ECO:0000313" key="2">
    <source>
        <dbReference type="Proteomes" id="UP000663722"/>
    </source>
</evidence>
<dbReference type="AlphaFoldDB" id="A0A975BR28"/>